<keyword evidence="3" id="KW-1185">Reference proteome</keyword>
<evidence type="ECO:0000313" key="2">
    <source>
        <dbReference type="EMBL" id="RCS22099.1"/>
    </source>
</evidence>
<keyword evidence="1" id="KW-0812">Transmembrane</keyword>
<sequence>MSKLIKFRSERRIYLYLGRSEIHKAWLNISGWRIEKIEIFVHNQFVYVGCLETIHIVEGMVDRSNERSESMLFESFYSFFIIFIFFEKPYIIIKL</sequence>
<dbReference type="Proteomes" id="UP000253420">
    <property type="component" value="Unassembled WGS sequence"/>
</dbReference>
<dbReference type="EMBL" id="QOZG01000010">
    <property type="protein sequence ID" value="RCS22099.1"/>
    <property type="molecule type" value="Genomic_DNA"/>
</dbReference>
<name>A0A368JY85_9HYPH</name>
<reference evidence="2 3" key="1">
    <citation type="submission" date="2018-07" db="EMBL/GenBank/DDBJ databases">
        <title>The draft genome of Phyllobacterium salinisoli.</title>
        <authorList>
            <person name="Liu L."/>
            <person name="Li L."/>
            <person name="Zhang X."/>
            <person name="Liang L."/>
        </authorList>
    </citation>
    <scope>NUCLEOTIDE SEQUENCE [LARGE SCALE GENOMIC DNA]</scope>
    <source>
        <strain evidence="2 3">LLAN61</strain>
    </source>
</reference>
<keyword evidence="1" id="KW-0472">Membrane</keyword>
<protein>
    <submittedName>
        <fullName evidence="2">Uncharacterized protein</fullName>
    </submittedName>
</protein>
<evidence type="ECO:0000313" key="3">
    <source>
        <dbReference type="Proteomes" id="UP000253420"/>
    </source>
</evidence>
<accession>A0A368JY85</accession>
<organism evidence="2 3">
    <name type="scientific">Phyllobacterium salinisoli</name>
    <dbReference type="NCBI Taxonomy" id="1899321"/>
    <lineage>
        <taxon>Bacteria</taxon>
        <taxon>Pseudomonadati</taxon>
        <taxon>Pseudomonadota</taxon>
        <taxon>Alphaproteobacteria</taxon>
        <taxon>Hyphomicrobiales</taxon>
        <taxon>Phyllobacteriaceae</taxon>
        <taxon>Phyllobacterium</taxon>
    </lineage>
</organism>
<dbReference type="AlphaFoldDB" id="A0A368JY85"/>
<evidence type="ECO:0000256" key="1">
    <source>
        <dbReference type="SAM" id="Phobius"/>
    </source>
</evidence>
<gene>
    <name evidence="2" type="ORF">DUT91_20525</name>
</gene>
<feature type="transmembrane region" description="Helical" evidence="1">
    <location>
        <begin position="72"/>
        <end position="93"/>
    </location>
</feature>
<keyword evidence="1" id="KW-1133">Transmembrane helix</keyword>
<comment type="caution">
    <text evidence="2">The sequence shown here is derived from an EMBL/GenBank/DDBJ whole genome shotgun (WGS) entry which is preliminary data.</text>
</comment>
<proteinExistence type="predicted"/>